<keyword evidence="3" id="KW-1185">Reference proteome</keyword>
<dbReference type="GO" id="GO:0015889">
    <property type="term" value="P:cobalamin transport"/>
    <property type="evidence" value="ECO:0007669"/>
    <property type="project" value="TreeGrafter"/>
</dbReference>
<reference evidence="2" key="1">
    <citation type="journal article" date="2021" name="Cell">
        <title>Tracing the genetic footprints of vertebrate landing in non-teleost ray-finned fishes.</title>
        <authorList>
            <person name="Bi X."/>
            <person name="Wang K."/>
            <person name="Yang L."/>
            <person name="Pan H."/>
            <person name="Jiang H."/>
            <person name="Wei Q."/>
            <person name="Fang M."/>
            <person name="Yu H."/>
            <person name="Zhu C."/>
            <person name="Cai Y."/>
            <person name="He Y."/>
            <person name="Gan X."/>
            <person name="Zeng H."/>
            <person name="Yu D."/>
            <person name="Zhu Y."/>
            <person name="Jiang H."/>
            <person name="Qiu Q."/>
            <person name="Yang H."/>
            <person name="Zhang Y.E."/>
            <person name="Wang W."/>
            <person name="Zhu M."/>
            <person name="He S."/>
            <person name="Zhang G."/>
        </authorList>
    </citation>
    <scope>NUCLEOTIDE SEQUENCE</scope>
    <source>
        <strain evidence="2">Allg_001</strain>
    </source>
</reference>
<sequence>MALAMTMILSTVLLLVPALLVEAESSEARSKWSPIQLSVENAINNTPPLHFKSSVPYRGVLLGAMWRIQQENSNFRYETRDDINYGPYLVSVNGVAGNDTAHTYWQLLRYPNTPLDRGVGCYIPQPKEHIILNFTTWDNPKLH</sequence>
<dbReference type="PANTHER" id="PTHR10559:SF18">
    <property type="entry name" value="TRANSCOBALAMIN II"/>
    <property type="match status" value="1"/>
</dbReference>
<dbReference type="EMBL" id="JAAWVO010025122">
    <property type="protein sequence ID" value="MBN3315904.1"/>
    <property type="molecule type" value="Genomic_DNA"/>
</dbReference>
<keyword evidence="1" id="KW-0732">Signal</keyword>
<name>A0A8J7TA37_ATRSP</name>
<dbReference type="InterPro" id="IPR051588">
    <property type="entry name" value="Cobalamin_Transport"/>
</dbReference>
<dbReference type="AlphaFoldDB" id="A0A8J7TA37"/>
<dbReference type="Proteomes" id="UP000736164">
    <property type="component" value="Unassembled WGS sequence"/>
</dbReference>
<dbReference type="GO" id="GO:0005615">
    <property type="term" value="C:extracellular space"/>
    <property type="evidence" value="ECO:0007669"/>
    <property type="project" value="TreeGrafter"/>
</dbReference>
<organism evidence="2 3">
    <name type="scientific">Atractosteus spatula</name>
    <name type="common">Alligator gar</name>
    <name type="synonym">Lepisosteus spatula</name>
    <dbReference type="NCBI Taxonomy" id="7917"/>
    <lineage>
        <taxon>Eukaryota</taxon>
        <taxon>Metazoa</taxon>
        <taxon>Chordata</taxon>
        <taxon>Craniata</taxon>
        <taxon>Vertebrata</taxon>
        <taxon>Euteleostomi</taxon>
        <taxon>Actinopterygii</taxon>
        <taxon>Neopterygii</taxon>
        <taxon>Holostei</taxon>
        <taxon>Semionotiformes</taxon>
        <taxon>Lepisosteidae</taxon>
        <taxon>Atractosteus</taxon>
    </lineage>
</organism>
<evidence type="ECO:0000256" key="1">
    <source>
        <dbReference type="SAM" id="SignalP"/>
    </source>
</evidence>
<feature type="chain" id="PRO_5035215559" evidence="1">
    <location>
        <begin position="24"/>
        <end position="143"/>
    </location>
</feature>
<feature type="non-terminal residue" evidence="2">
    <location>
        <position position="143"/>
    </location>
</feature>
<evidence type="ECO:0000313" key="3">
    <source>
        <dbReference type="Proteomes" id="UP000736164"/>
    </source>
</evidence>
<gene>
    <name evidence="2" type="primary">Gif</name>
    <name evidence="2" type="ORF">GTO95_0012949</name>
</gene>
<accession>A0A8J7TA37</accession>
<dbReference type="GO" id="GO:0031419">
    <property type="term" value="F:cobalamin binding"/>
    <property type="evidence" value="ECO:0007669"/>
    <property type="project" value="TreeGrafter"/>
</dbReference>
<dbReference type="Gene3D" id="2.170.130.30">
    <property type="match status" value="1"/>
</dbReference>
<protein>
    <submittedName>
        <fullName evidence="2">IF factor</fullName>
    </submittedName>
</protein>
<proteinExistence type="predicted"/>
<feature type="signal peptide" evidence="1">
    <location>
        <begin position="1"/>
        <end position="23"/>
    </location>
</feature>
<comment type="caution">
    <text evidence="2">The sequence shown here is derived from an EMBL/GenBank/DDBJ whole genome shotgun (WGS) entry which is preliminary data.</text>
</comment>
<feature type="non-terminal residue" evidence="2">
    <location>
        <position position="1"/>
    </location>
</feature>
<dbReference type="PANTHER" id="PTHR10559">
    <property type="entry name" value="TRANSCOBALAMIN-1/GASTRIC INTRINSIC FACTOR"/>
    <property type="match status" value="1"/>
</dbReference>
<evidence type="ECO:0000313" key="2">
    <source>
        <dbReference type="EMBL" id="MBN3315904.1"/>
    </source>
</evidence>